<protein>
    <recommendedName>
        <fullName evidence="5">3-dehydroquinate synthase N-terminal domain-containing protein</fullName>
    </recommendedName>
</protein>
<reference evidence="7 9" key="1">
    <citation type="submission" date="2023-03" db="EMBL/GenBank/DDBJ databases">
        <authorList>
            <person name="Shen W."/>
            <person name="Cai J."/>
        </authorList>
    </citation>
    <scope>NUCLEOTIDE SEQUENCE</scope>
    <source>
        <strain evidence="7">P55-2</strain>
        <strain evidence="6 9">P72-2</strain>
    </source>
</reference>
<evidence type="ECO:0000256" key="4">
    <source>
        <dbReference type="ARBA" id="ARBA00023239"/>
    </source>
</evidence>
<dbReference type="Pfam" id="PF01761">
    <property type="entry name" value="DHQ_synthase"/>
    <property type="match status" value="1"/>
</dbReference>
<feature type="domain" description="3-dehydroquinate synthase N-terminal" evidence="5">
    <location>
        <begin position="63"/>
        <end position="169"/>
    </location>
</feature>
<evidence type="ECO:0000313" key="7">
    <source>
        <dbReference type="EMBL" id="MDT2636914.1"/>
    </source>
</evidence>
<keyword evidence="4" id="KW-0456">Lyase</keyword>
<dbReference type="GO" id="GO:0003856">
    <property type="term" value="F:3-dehydroquinate synthase activity"/>
    <property type="evidence" value="ECO:0007669"/>
    <property type="project" value="TreeGrafter"/>
</dbReference>
<dbReference type="Proteomes" id="UP001245561">
    <property type="component" value="Unassembled WGS sequence"/>
</dbReference>
<proteinExistence type="predicted"/>
<dbReference type="InterPro" id="IPR030960">
    <property type="entry name" value="DHQS/DOIS_N"/>
</dbReference>
<keyword evidence="9" id="KW-1185">Reference proteome</keyword>
<dbReference type="GO" id="GO:0009073">
    <property type="term" value="P:aromatic amino acid family biosynthetic process"/>
    <property type="evidence" value="ECO:0007669"/>
    <property type="project" value="UniProtKB-KW"/>
</dbReference>
<evidence type="ECO:0000259" key="5">
    <source>
        <dbReference type="Pfam" id="PF01761"/>
    </source>
</evidence>
<gene>
    <name evidence="7" type="ORF">P7D36_05240</name>
    <name evidence="6" type="ORF">P7D39_03355</name>
</gene>
<dbReference type="PANTHER" id="PTHR43622:SF7">
    <property type="entry name" value="3-DEHYDROQUINATE SYNTHASE, CHLOROPLASTIC"/>
    <property type="match status" value="1"/>
</dbReference>
<evidence type="ECO:0000313" key="9">
    <source>
        <dbReference type="Proteomes" id="UP001256547"/>
    </source>
</evidence>
<dbReference type="RefSeq" id="WP_137603463.1">
    <property type="nucleotide sequence ID" value="NZ_JARPYR010000004.1"/>
</dbReference>
<organism evidence="7 8">
    <name type="scientific">Enterococcus dongliensis</name>
    <dbReference type="NCBI Taxonomy" id="2559925"/>
    <lineage>
        <taxon>Bacteria</taxon>
        <taxon>Bacillati</taxon>
        <taxon>Bacillota</taxon>
        <taxon>Bacilli</taxon>
        <taxon>Lactobacillales</taxon>
        <taxon>Enterococcaceae</taxon>
        <taxon>Enterococcus</taxon>
    </lineage>
</organism>
<dbReference type="GO" id="GO:0008652">
    <property type="term" value="P:amino acid biosynthetic process"/>
    <property type="evidence" value="ECO:0007669"/>
    <property type="project" value="UniProtKB-KW"/>
</dbReference>
<keyword evidence="3" id="KW-0057">Aromatic amino acid biosynthesis</keyword>
<keyword evidence="2" id="KW-0520">NAD</keyword>
<dbReference type="Gene3D" id="3.40.50.1970">
    <property type="match status" value="1"/>
</dbReference>
<accession>A0AAP5NH91</accession>
<comment type="caution">
    <text evidence="7">The sequence shown here is derived from an EMBL/GenBank/DDBJ whole genome shotgun (WGS) entry which is preliminary data.</text>
</comment>
<dbReference type="InterPro" id="IPR050071">
    <property type="entry name" value="Dehydroquinate_synthase"/>
</dbReference>
<name>A0AAP5NH91_9ENTE</name>
<evidence type="ECO:0000256" key="3">
    <source>
        <dbReference type="ARBA" id="ARBA00023141"/>
    </source>
</evidence>
<keyword evidence="1" id="KW-0028">Amino-acid biosynthesis</keyword>
<evidence type="ECO:0000256" key="2">
    <source>
        <dbReference type="ARBA" id="ARBA00023027"/>
    </source>
</evidence>
<dbReference type="PANTHER" id="PTHR43622">
    <property type="entry name" value="3-DEHYDROQUINATE SYNTHASE"/>
    <property type="match status" value="1"/>
</dbReference>
<evidence type="ECO:0000256" key="1">
    <source>
        <dbReference type="ARBA" id="ARBA00022605"/>
    </source>
</evidence>
<dbReference type="EMBL" id="JARPYT010000005">
    <property type="protein sequence ID" value="MDT2636914.1"/>
    <property type="molecule type" value="Genomic_DNA"/>
</dbReference>
<sequence length="246" mass="27758">MNIVPEIAIKSDGLAAIGSYTFSLWTKRKIVLISDKKSFDIHGSKVLQYLTIIGFDVHTLILDETYYTVTTAKLIHTFLKNENITKTDGIIGLGNETLCQLSGFVSATYLGGLPLIQIPTTLIAQFIVCAQKQVCLLNSETTYLHTAQTRPDGIMIDSTLTDNLSKEELTAAQTLMLNLGFSQDHVCRHELRKKERIIDYQLNYELLFDKFITDTLISNKKIINKSFNSHLQSIYNKLLAQSNHLR</sequence>
<evidence type="ECO:0000313" key="6">
    <source>
        <dbReference type="EMBL" id="MDT2596060.1"/>
    </source>
</evidence>
<dbReference type="Proteomes" id="UP001256547">
    <property type="component" value="Unassembled WGS sequence"/>
</dbReference>
<evidence type="ECO:0000313" key="8">
    <source>
        <dbReference type="Proteomes" id="UP001245561"/>
    </source>
</evidence>
<dbReference type="SUPFAM" id="SSF56796">
    <property type="entry name" value="Dehydroquinate synthase-like"/>
    <property type="match status" value="1"/>
</dbReference>
<dbReference type="EMBL" id="JARPYR010000004">
    <property type="protein sequence ID" value="MDT2596060.1"/>
    <property type="molecule type" value="Genomic_DNA"/>
</dbReference>
<dbReference type="AlphaFoldDB" id="A0AAP5NH91"/>